<dbReference type="STRING" id="92835.RS81_03331"/>
<evidence type="ECO:0000256" key="2">
    <source>
        <dbReference type="SAM" id="Phobius"/>
    </source>
</evidence>
<organism evidence="3 4">
    <name type="scientific">Microbacterium terrae</name>
    <dbReference type="NCBI Taxonomy" id="69369"/>
    <lineage>
        <taxon>Bacteria</taxon>
        <taxon>Bacillati</taxon>
        <taxon>Actinomycetota</taxon>
        <taxon>Actinomycetes</taxon>
        <taxon>Micrococcales</taxon>
        <taxon>Microbacteriaceae</taxon>
        <taxon>Microbacterium</taxon>
    </lineage>
</organism>
<feature type="transmembrane region" description="Helical" evidence="2">
    <location>
        <begin position="12"/>
        <end position="35"/>
    </location>
</feature>
<dbReference type="PATRIC" id="fig|92835.4.peg.3365"/>
<accession>A0A0M2H296</accession>
<keyword evidence="2" id="KW-1133">Transmembrane helix</keyword>
<keyword evidence="2" id="KW-0472">Membrane</keyword>
<dbReference type="AlphaFoldDB" id="A0A0M2H296"/>
<dbReference type="Proteomes" id="UP000033956">
    <property type="component" value="Unassembled WGS sequence"/>
</dbReference>
<evidence type="ECO:0000313" key="3">
    <source>
        <dbReference type="EMBL" id="KJL37574.1"/>
    </source>
</evidence>
<reference evidence="3 4" key="1">
    <citation type="submission" date="2015-02" db="EMBL/GenBank/DDBJ databases">
        <title>Draft genome sequences of ten Microbacterium spp. with emphasis on heavy metal contaminated environments.</title>
        <authorList>
            <person name="Corretto E."/>
        </authorList>
    </citation>
    <scope>NUCLEOTIDE SEQUENCE [LARGE SCALE GENOMIC DNA]</scope>
    <source>
        <strain evidence="3 4">DSM 12510</strain>
    </source>
</reference>
<name>A0A0M2H296_9MICO</name>
<protein>
    <submittedName>
        <fullName evidence="3">Uncharacterized protein</fullName>
    </submittedName>
</protein>
<evidence type="ECO:0000256" key="1">
    <source>
        <dbReference type="SAM" id="MobiDB-lite"/>
    </source>
</evidence>
<evidence type="ECO:0000313" key="4">
    <source>
        <dbReference type="Proteomes" id="UP000033956"/>
    </source>
</evidence>
<dbReference type="EMBL" id="JYIZ01000057">
    <property type="protein sequence ID" value="KJL37574.1"/>
    <property type="molecule type" value="Genomic_DNA"/>
</dbReference>
<comment type="caution">
    <text evidence="3">The sequence shown here is derived from an EMBL/GenBank/DDBJ whole genome shotgun (WGS) entry which is preliminary data.</text>
</comment>
<gene>
    <name evidence="3" type="ORF">RS81_03331</name>
</gene>
<proteinExistence type="predicted"/>
<keyword evidence="2" id="KW-0812">Transmembrane</keyword>
<feature type="region of interest" description="Disordered" evidence="1">
    <location>
        <begin position="42"/>
        <end position="61"/>
    </location>
</feature>
<sequence length="219" mass="23119">MLPTSSRRRAALVGAITLCVALVIVAVVGVIGLTMPALETDPDPASVAAQSPEAASAPGVLTPQRVRLSSDPEASARAVAMAVLTWDTRGPADPLDWAQPLVDLADAEDATAVAADVRGYLPTTEQWHSLQMYGTRQWLTIDALAVPDAWATALEQAAPGQLPPGAVALTVTGTRHRDGIWETEHVTSARPVAFTVFLACPPAEHCRLLRLSRVDAPLR</sequence>
<keyword evidence="4" id="KW-1185">Reference proteome</keyword>